<protein>
    <submittedName>
        <fullName evidence="3">4-diphosphocytidyl-2C-methyl-D-erythritol kinase</fullName>
    </submittedName>
    <submittedName>
        <fullName evidence="2">Nucleotidyltransferase family protein</fullName>
    </submittedName>
</protein>
<accession>A0AAX0RRE2</accession>
<evidence type="ECO:0000313" key="4">
    <source>
        <dbReference type="Proteomes" id="UP000220106"/>
    </source>
</evidence>
<dbReference type="GO" id="GO:0016779">
    <property type="term" value="F:nucleotidyltransferase activity"/>
    <property type="evidence" value="ECO:0007669"/>
    <property type="project" value="UniProtKB-ARBA"/>
</dbReference>
<reference evidence="2 5" key="2">
    <citation type="submission" date="2018-07" db="EMBL/GenBank/DDBJ databases">
        <title>The molecular basis for the intramolecular migration of carboxyl group in the catabolism of para-hydroxybenzoate via gentisate.</title>
        <authorList>
            <person name="Zhao H."/>
            <person name="Xu Y."/>
            <person name="Lin S."/>
            <person name="Spain J.C."/>
            <person name="Zhou N.-Y."/>
        </authorList>
    </citation>
    <scope>NUCLEOTIDE SEQUENCE [LARGE SCALE GENOMIC DNA]</scope>
    <source>
        <strain evidence="2 5">PHB-7a</strain>
    </source>
</reference>
<evidence type="ECO:0000313" key="2">
    <source>
        <dbReference type="EMBL" id="AXN39896.1"/>
    </source>
</evidence>
<organism evidence="3 4">
    <name type="scientific">Peribacillus butanolivorans</name>
    <dbReference type="NCBI Taxonomy" id="421767"/>
    <lineage>
        <taxon>Bacteria</taxon>
        <taxon>Bacillati</taxon>
        <taxon>Bacillota</taxon>
        <taxon>Bacilli</taxon>
        <taxon>Bacillales</taxon>
        <taxon>Bacillaceae</taxon>
        <taxon>Peribacillus</taxon>
    </lineage>
</organism>
<dbReference type="Proteomes" id="UP000260457">
    <property type="component" value="Chromosome"/>
</dbReference>
<dbReference type="Proteomes" id="UP000220106">
    <property type="component" value="Unassembled WGS sequence"/>
</dbReference>
<feature type="domain" description="MobA-like NTP transferase" evidence="1">
    <location>
        <begin position="20"/>
        <end position="183"/>
    </location>
</feature>
<proteinExistence type="predicted"/>
<dbReference type="KEGG" id="pbut:DTO10_17050"/>
<dbReference type="EMBL" id="CP030926">
    <property type="protein sequence ID" value="AXN39896.1"/>
    <property type="molecule type" value="Genomic_DNA"/>
</dbReference>
<evidence type="ECO:0000313" key="3">
    <source>
        <dbReference type="EMBL" id="PEJ31674.1"/>
    </source>
</evidence>
<keyword evidence="3" id="KW-0808">Transferase</keyword>
<dbReference type="PANTHER" id="PTHR43777:SF1">
    <property type="entry name" value="MOLYBDENUM COFACTOR CYTIDYLYLTRANSFERASE"/>
    <property type="match status" value="1"/>
</dbReference>
<dbReference type="Gene3D" id="3.90.550.10">
    <property type="entry name" value="Spore Coat Polysaccharide Biosynthesis Protein SpsA, Chain A"/>
    <property type="match status" value="1"/>
</dbReference>
<dbReference type="Pfam" id="PF12804">
    <property type="entry name" value="NTP_transf_3"/>
    <property type="match status" value="1"/>
</dbReference>
<name>A0AAX0RRE2_9BACI</name>
<dbReference type="EMBL" id="NUEQ01000027">
    <property type="protein sequence ID" value="PEJ31674.1"/>
    <property type="molecule type" value="Genomic_DNA"/>
</dbReference>
<reference evidence="3 4" key="1">
    <citation type="submission" date="2017-09" db="EMBL/GenBank/DDBJ databases">
        <title>Large-scale bioinformatics analysis of Bacillus genomes uncovers conserved roles of natural products in bacterial physiology.</title>
        <authorList>
            <consortium name="Agbiome Team Llc"/>
            <person name="Bleich R.M."/>
            <person name="Kirk G.J."/>
            <person name="Santa Maria K.C."/>
            <person name="Allen S.E."/>
            <person name="Farag S."/>
            <person name="Shank E.A."/>
            <person name="Bowers A."/>
        </authorList>
    </citation>
    <scope>NUCLEOTIDE SEQUENCE [LARGE SCALE GENOMIC DNA]</scope>
    <source>
        <strain evidence="3 4">AFS003229</strain>
    </source>
</reference>
<sequence length="220" mass="25191">MVEIRFHSMERRKSMVKVGAVILAAGMSTRMGKPKLLLPLNGQPLFKYALKVTVDASLQPIVLIAGHYIEEIRHYTHDLEDIKIIYNQNYANGMASSLKLGIQAVKKDVDAVMVFLADQPLVSKSIVQLLIDHYKAHKHEGIRIVRSKYKEDLGHPILFDAELFNEFDSIDGDQGGKEIIKKYTQLTKIISFDNQMWGMDVDTPEDYLIMKKYFDLELYT</sequence>
<keyword evidence="5" id="KW-1185">Reference proteome</keyword>
<keyword evidence="3" id="KW-0418">Kinase</keyword>
<dbReference type="AlphaFoldDB" id="A0AAX0RRE2"/>
<dbReference type="SUPFAM" id="SSF53448">
    <property type="entry name" value="Nucleotide-diphospho-sugar transferases"/>
    <property type="match status" value="1"/>
</dbReference>
<gene>
    <name evidence="3" type="ORF">CN689_15870</name>
    <name evidence="2" type="ORF">DTO10_17050</name>
</gene>
<dbReference type="CDD" id="cd04182">
    <property type="entry name" value="GT_2_like_f"/>
    <property type="match status" value="1"/>
</dbReference>
<dbReference type="PANTHER" id="PTHR43777">
    <property type="entry name" value="MOLYBDENUM COFACTOR CYTIDYLYLTRANSFERASE"/>
    <property type="match status" value="1"/>
</dbReference>
<evidence type="ECO:0000313" key="5">
    <source>
        <dbReference type="Proteomes" id="UP000260457"/>
    </source>
</evidence>
<dbReference type="GO" id="GO:0016301">
    <property type="term" value="F:kinase activity"/>
    <property type="evidence" value="ECO:0007669"/>
    <property type="project" value="UniProtKB-KW"/>
</dbReference>
<dbReference type="InterPro" id="IPR029044">
    <property type="entry name" value="Nucleotide-diphossugar_trans"/>
</dbReference>
<dbReference type="InterPro" id="IPR025877">
    <property type="entry name" value="MobA-like_NTP_Trfase"/>
</dbReference>
<evidence type="ECO:0000259" key="1">
    <source>
        <dbReference type="Pfam" id="PF12804"/>
    </source>
</evidence>